<sequence>MNEEVTSIGGSVCNEKLSAGLIFAEGQNLTHQNKEALWEIFEAIGFSWSNTIYNSNNQRSSWYEMLKAKTENAPNYTGEYVNAIYVIDELKAMYGKEDAYKKLFFESNIDNSAPPTTRLAHCKVYVVNEFIRMQITAGGFKSWGTKYGGEQAKNYHGFLGGTRYNRISKVRAYNPDSNNLKNE</sequence>
<reference evidence="1" key="1">
    <citation type="submission" date="2023-07" db="EMBL/GenBank/DDBJ databases">
        <title>Two novel species in the genus Flavivirga.</title>
        <authorList>
            <person name="Kwon K."/>
        </authorList>
    </citation>
    <scope>NUCLEOTIDE SEQUENCE</scope>
    <source>
        <strain evidence="1">KACC 14158</strain>
    </source>
</reference>
<evidence type="ECO:0000313" key="2">
    <source>
        <dbReference type="Proteomes" id="UP001176806"/>
    </source>
</evidence>
<accession>A0ABT8WSD9</accession>
<keyword evidence="2" id="KW-1185">Reference proteome</keyword>
<dbReference type="RefSeq" id="WP_303303325.1">
    <property type="nucleotide sequence ID" value="NZ_BAABDA010000054.1"/>
</dbReference>
<protein>
    <submittedName>
        <fullName evidence="1">Uncharacterized protein</fullName>
    </submittedName>
</protein>
<dbReference type="EMBL" id="JAUOEL010000006">
    <property type="protein sequence ID" value="MDO5976071.1"/>
    <property type="molecule type" value="Genomic_DNA"/>
</dbReference>
<gene>
    <name evidence="1" type="ORF">Q4Q40_17875</name>
</gene>
<proteinExistence type="predicted"/>
<comment type="caution">
    <text evidence="1">The sequence shown here is derived from an EMBL/GenBank/DDBJ whole genome shotgun (WGS) entry which is preliminary data.</text>
</comment>
<organism evidence="1 2">
    <name type="scientific">Flavivirga jejuensis</name>
    <dbReference type="NCBI Taxonomy" id="870487"/>
    <lineage>
        <taxon>Bacteria</taxon>
        <taxon>Pseudomonadati</taxon>
        <taxon>Bacteroidota</taxon>
        <taxon>Flavobacteriia</taxon>
        <taxon>Flavobacteriales</taxon>
        <taxon>Flavobacteriaceae</taxon>
        <taxon>Flavivirga</taxon>
    </lineage>
</organism>
<name>A0ABT8WSD9_9FLAO</name>
<evidence type="ECO:0000313" key="1">
    <source>
        <dbReference type="EMBL" id="MDO5976071.1"/>
    </source>
</evidence>
<dbReference type="Proteomes" id="UP001176806">
    <property type="component" value="Unassembled WGS sequence"/>
</dbReference>